<comment type="cofactor">
    <cofactor evidence="1">
        <name>Cu(+)</name>
        <dbReference type="ChEBI" id="CHEBI:49552"/>
    </cofactor>
</comment>
<name>A0A0F9BGV8_9ZZZZ</name>
<feature type="domain" description="Plastocyanin-like" evidence="10">
    <location>
        <begin position="228"/>
        <end position="339"/>
    </location>
</feature>
<dbReference type="EMBL" id="LAZR01041017">
    <property type="protein sequence ID" value="KKL13047.1"/>
    <property type="molecule type" value="Genomic_DNA"/>
</dbReference>
<evidence type="ECO:0000256" key="6">
    <source>
        <dbReference type="ARBA" id="ARBA00022737"/>
    </source>
</evidence>
<gene>
    <name evidence="12" type="ORF">LCGC14_2529660</name>
</gene>
<evidence type="ECO:0000259" key="11">
    <source>
        <dbReference type="Pfam" id="PF07732"/>
    </source>
</evidence>
<dbReference type="InterPro" id="IPR011706">
    <property type="entry name" value="Cu-oxidase_C"/>
</dbReference>
<dbReference type="AlphaFoldDB" id="A0A0F9BGV8"/>
<evidence type="ECO:0000313" key="12">
    <source>
        <dbReference type="EMBL" id="KKL13047.1"/>
    </source>
</evidence>
<proteinExistence type="predicted"/>
<dbReference type="Pfam" id="PF07731">
    <property type="entry name" value="Cu-oxidase_2"/>
    <property type="match status" value="1"/>
</dbReference>
<dbReference type="GO" id="GO:0050421">
    <property type="term" value="F:nitrite reductase (NO-forming) activity"/>
    <property type="evidence" value="ECO:0007669"/>
    <property type="project" value="UniProtKB-EC"/>
</dbReference>
<evidence type="ECO:0000256" key="2">
    <source>
        <dbReference type="ARBA" id="ARBA00011233"/>
    </source>
</evidence>
<evidence type="ECO:0000256" key="4">
    <source>
        <dbReference type="ARBA" id="ARBA00017290"/>
    </source>
</evidence>
<comment type="subunit">
    <text evidence="2">Homotrimer.</text>
</comment>
<evidence type="ECO:0000256" key="1">
    <source>
        <dbReference type="ARBA" id="ARBA00001960"/>
    </source>
</evidence>
<dbReference type="GO" id="GO:0005507">
    <property type="term" value="F:copper ion binding"/>
    <property type="evidence" value="ECO:0007669"/>
    <property type="project" value="InterPro"/>
</dbReference>
<evidence type="ECO:0000256" key="7">
    <source>
        <dbReference type="ARBA" id="ARBA00023002"/>
    </source>
</evidence>
<comment type="caution">
    <text evidence="12">The sequence shown here is derived from an EMBL/GenBank/DDBJ whole genome shotgun (WGS) entry which is preliminary data.</text>
</comment>
<dbReference type="Pfam" id="PF07732">
    <property type="entry name" value="Cu-oxidase_3"/>
    <property type="match status" value="1"/>
</dbReference>
<reference evidence="12" key="1">
    <citation type="journal article" date="2015" name="Nature">
        <title>Complex archaea that bridge the gap between prokaryotes and eukaryotes.</title>
        <authorList>
            <person name="Spang A."/>
            <person name="Saw J.H."/>
            <person name="Jorgensen S.L."/>
            <person name="Zaremba-Niedzwiedzka K."/>
            <person name="Martijn J."/>
            <person name="Lind A.E."/>
            <person name="van Eijk R."/>
            <person name="Schleper C."/>
            <person name="Guy L."/>
            <person name="Ettema T.J."/>
        </authorList>
    </citation>
    <scope>NUCLEOTIDE SEQUENCE</scope>
</reference>
<evidence type="ECO:0000256" key="3">
    <source>
        <dbReference type="ARBA" id="ARBA00011882"/>
    </source>
</evidence>
<dbReference type="CDD" id="cd11024">
    <property type="entry name" value="CuRO_1_2DMCO_NIR_like"/>
    <property type="match status" value="1"/>
</dbReference>
<keyword evidence="8" id="KW-0186">Copper</keyword>
<accession>A0A0F9BGV8</accession>
<evidence type="ECO:0000256" key="9">
    <source>
        <dbReference type="ARBA" id="ARBA00049340"/>
    </source>
</evidence>
<dbReference type="InterPro" id="IPR008972">
    <property type="entry name" value="Cupredoxin"/>
</dbReference>
<evidence type="ECO:0000256" key="5">
    <source>
        <dbReference type="ARBA" id="ARBA00022723"/>
    </source>
</evidence>
<dbReference type="InterPro" id="IPR045087">
    <property type="entry name" value="Cu-oxidase_fam"/>
</dbReference>
<keyword evidence="7" id="KW-0560">Oxidoreductase</keyword>
<sequence length="352" mass="39721">MKNFLSKNMALAILIVAGVSTVFFVFPIISQAQVEEKTFVTMEGAVITTSGEVIDPVLTTATVDFDPDKFLREFNYGRVSQLEDGSTLREFTIIAEDTKVMEISPGVFFNAWTYNGTVPGPTIRATEGDLLRVKFINNGEKPHTMHFHGIHPAEMDGVFEIVGPGGQFTYEFTAEPVGVHLYHCHVMPVEEHIARGLYGVYIVDPKESRPPADEMVMVLNGFDTDFDTENNSYAANSVPFYYQNNPIQINKDELIRVYVINILEFDQINNLHMHGNLFDYYPTGTYQDPSAYTDMITLSQGERGIMEFKYEYPGKYLFHAHKVEFSEKGWVGIFQVNDNSDQESQTGIGYGT</sequence>
<keyword evidence="6" id="KW-0677">Repeat</keyword>
<feature type="domain" description="Plastocyanin-like" evidence="11">
    <location>
        <begin position="110"/>
        <end position="207"/>
    </location>
</feature>
<dbReference type="PRINTS" id="PR00695">
    <property type="entry name" value="CUNO2RDTASE"/>
</dbReference>
<evidence type="ECO:0000256" key="8">
    <source>
        <dbReference type="ARBA" id="ARBA00023008"/>
    </source>
</evidence>
<organism evidence="12">
    <name type="scientific">marine sediment metagenome</name>
    <dbReference type="NCBI Taxonomy" id="412755"/>
    <lineage>
        <taxon>unclassified sequences</taxon>
        <taxon>metagenomes</taxon>
        <taxon>ecological metagenomes</taxon>
    </lineage>
</organism>
<dbReference type="Gene3D" id="2.60.40.420">
    <property type="entry name" value="Cupredoxins - blue copper proteins"/>
    <property type="match status" value="2"/>
</dbReference>
<dbReference type="PANTHER" id="PTHR11709:SF394">
    <property type="entry name" value="FI03373P-RELATED"/>
    <property type="match status" value="1"/>
</dbReference>
<dbReference type="InterPro" id="IPR011707">
    <property type="entry name" value="Cu-oxidase-like_N"/>
</dbReference>
<dbReference type="InterPro" id="IPR001287">
    <property type="entry name" value="NO2-reductase_Cu"/>
</dbReference>
<dbReference type="SUPFAM" id="SSF49503">
    <property type="entry name" value="Cupredoxins"/>
    <property type="match status" value="2"/>
</dbReference>
<protein>
    <recommendedName>
        <fullName evidence="4">Copper-containing nitrite reductase</fullName>
        <ecNumber evidence="3">1.7.2.1</ecNumber>
    </recommendedName>
</protein>
<dbReference type="EC" id="1.7.2.1" evidence="3"/>
<comment type="catalytic activity">
    <reaction evidence="9">
        <text>nitric oxide + Fe(III)-[cytochrome c] + H2O = Fe(II)-[cytochrome c] + nitrite + 2 H(+)</text>
        <dbReference type="Rhea" id="RHEA:15233"/>
        <dbReference type="Rhea" id="RHEA-COMP:10350"/>
        <dbReference type="Rhea" id="RHEA-COMP:14399"/>
        <dbReference type="ChEBI" id="CHEBI:15377"/>
        <dbReference type="ChEBI" id="CHEBI:15378"/>
        <dbReference type="ChEBI" id="CHEBI:16301"/>
        <dbReference type="ChEBI" id="CHEBI:16480"/>
        <dbReference type="ChEBI" id="CHEBI:29033"/>
        <dbReference type="ChEBI" id="CHEBI:29034"/>
        <dbReference type="EC" id="1.7.2.1"/>
    </reaction>
</comment>
<evidence type="ECO:0000259" key="10">
    <source>
        <dbReference type="Pfam" id="PF07731"/>
    </source>
</evidence>
<keyword evidence="5" id="KW-0479">Metal-binding</keyword>
<dbReference type="PANTHER" id="PTHR11709">
    <property type="entry name" value="MULTI-COPPER OXIDASE"/>
    <property type="match status" value="1"/>
</dbReference>